<reference evidence="3" key="2">
    <citation type="submission" date="2020-04" db="EMBL/GenBank/DDBJ databases">
        <authorList>
            <consortium name="NCBI Genome Project"/>
        </authorList>
    </citation>
    <scope>NUCLEOTIDE SEQUENCE</scope>
    <source>
        <strain evidence="3">CBS 781.70</strain>
    </source>
</reference>
<evidence type="ECO:0000313" key="1">
    <source>
        <dbReference type="EMBL" id="KAF1812584.1"/>
    </source>
</evidence>
<organism evidence="1">
    <name type="scientific">Eremomyces bilateralis CBS 781.70</name>
    <dbReference type="NCBI Taxonomy" id="1392243"/>
    <lineage>
        <taxon>Eukaryota</taxon>
        <taxon>Fungi</taxon>
        <taxon>Dikarya</taxon>
        <taxon>Ascomycota</taxon>
        <taxon>Pezizomycotina</taxon>
        <taxon>Dothideomycetes</taxon>
        <taxon>Dothideomycetes incertae sedis</taxon>
        <taxon>Eremomycetales</taxon>
        <taxon>Eremomycetaceae</taxon>
        <taxon>Eremomyces</taxon>
    </lineage>
</organism>
<reference evidence="1 3" key="1">
    <citation type="submission" date="2020-01" db="EMBL/GenBank/DDBJ databases">
        <authorList>
            <consortium name="DOE Joint Genome Institute"/>
            <person name="Haridas S."/>
            <person name="Albert R."/>
            <person name="Binder M."/>
            <person name="Bloem J."/>
            <person name="Labutti K."/>
            <person name="Salamov A."/>
            <person name="Andreopoulos B."/>
            <person name="Baker S.E."/>
            <person name="Barry K."/>
            <person name="Bills G."/>
            <person name="Bluhm B.H."/>
            <person name="Cannon C."/>
            <person name="Castanera R."/>
            <person name="Culley D.E."/>
            <person name="Daum C."/>
            <person name="Ezra D."/>
            <person name="Gonzalez J.B."/>
            <person name="Henrissat B."/>
            <person name="Kuo A."/>
            <person name="Liang C."/>
            <person name="Lipzen A."/>
            <person name="Lutzoni F."/>
            <person name="Magnuson J."/>
            <person name="Mondo S."/>
            <person name="Nolan M."/>
            <person name="Ohm R."/>
            <person name="Pangilinan J."/>
            <person name="Park H.-J."/>
            <person name="Ramirez L."/>
            <person name="Alfaro M."/>
            <person name="Sun H."/>
            <person name="Tritt A."/>
            <person name="Yoshinaga Y."/>
            <person name="Zwiers L.-H."/>
            <person name="Turgeon B.G."/>
            <person name="Goodwin S.B."/>
            <person name="Spatafora J.W."/>
            <person name="Crous P.W."/>
            <person name="Grigoriev I.V."/>
        </authorList>
    </citation>
    <scope>NUCLEOTIDE SEQUENCE</scope>
    <source>
        <strain evidence="1 3">CBS 781.70</strain>
    </source>
</reference>
<name>A0A6G1G3F0_9PEZI</name>
<gene>
    <name evidence="1 3" type="ORF">P152DRAFT_343274</name>
</gene>
<dbReference type="Proteomes" id="UP000504638">
    <property type="component" value="Unplaced"/>
</dbReference>
<keyword evidence="2" id="KW-1185">Reference proteome</keyword>
<dbReference type="AlphaFoldDB" id="A0A6G1G3F0"/>
<reference evidence="3" key="3">
    <citation type="submission" date="2025-04" db="UniProtKB">
        <authorList>
            <consortium name="RefSeq"/>
        </authorList>
    </citation>
    <scope>IDENTIFICATION</scope>
    <source>
        <strain evidence="3">CBS 781.70</strain>
    </source>
</reference>
<sequence>MCGQIWIKHEYCQCEQNSYGRCSGASRHIMNSSTNPCPHFGTGRFLVKNFCPEHRTYSSADISPPRELFRPVWVGPPPPPWVWDWYHDRLAGYGRCASHAIGRTGGWLAGCGLTLMTAAARMEVNSRLLNTFQGERTSRSNRRFNPRPNCKLGNRRESELRDRGLGFAGSSKHFLKCNTWKDFDRTMAGLDKQGGWSTRRDSEGLFGVLKKVGRKRRRDEDLLY</sequence>
<accession>A0A6G1G3F0</accession>
<dbReference type="RefSeq" id="XP_033534215.1">
    <property type="nucleotide sequence ID" value="XM_033675346.1"/>
</dbReference>
<dbReference type="EMBL" id="ML975157">
    <property type="protein sequence ID" value="KAF1812584.1"/>
    <property type="molecule type" value="Genomic_DNA"/>
</dbReference>
<evidence type="ECO:0000313" key="3">
    <source>
        <dbReference type="RefSeq" id="XP_033534215.1"/>
    </source>
</evidence>
<dbReference type="GeneID" id="54415916"/>
<proteinExistence type="predicted"/>
<protein>
    <submittedName>
        <fullName evidence="1 3">Uncharacterized protein</fullName>
    </submittedName>
</protein>
<evidence type="ECO:0000313" key="2">
    <source>
        <dbReference type="Proteomes" id="UP000504638"/>
    </source>
</evidence>